<dbReference type="EMBL" id="FMHU01000002">
    <property type="protein sequence ID" value="SCL25053.1"/>
    <property type="molecule type" value="Genomic_DNA"/>
</dbReference>
<dbReference type="STRING" id="47866.GA0074694_4114"/>
<evidence type="ECO:0000313" key="2">
    <source>
        <dbReference type="Proteomes" id="UP000198906"/>
    </source>
</evidence>
<dbReference type="Proteomes" id="UP000198906">
    <property type="component" value="Unassembled WGS sequence"/>
</dbReference>
<keyword evidence="2" id="KW-1185">Reference proteome</keyword>
<organism evidence="1 2">
    <name type="scientific">Micromonospora inyonensis</name>
    <dbReference type="NCBI Taxonomy" id="47866"/>
    <lineage>
        <taxon>Bacteria</taxon>
        <taxon>Bacillati</taxon>
        <taxon>Actinomycetota</taxon>
        <taxon>Actinomycetes</taxon>
        <taxon>Micromonosporales</taxon>
        <taxon>Micromonosporaceae</taxon>
        <taxon>Micromonospora</taxon>
    </lineage>
</organism>
<reference evidence="2" key="1">
    <citation type="submission" date="2016-06" db="EMBL/GenBank/DDBJ databases">
        <authorList>
            <person name="Varghese N."/>
        </authorList>
    </citation>
    <scope>NUCLEOTIDE SEQUENCE [LARGE SCALE GENOMIC DNA]</scope>
    <source>
        <strain evidence="2">DSM 46123</strain>
    </source>
</reference>
<accession>A0A1C6S6D9</accession>
<protein>
    <recommendedName>
        <fullName evidence="3">Solute:sodium symporter small subunit</fullName>
    </recommendedName>
</protein>
<evidence type="ECO:0008006" key="3">
    <source>
        <dbReference type="Google" id="ProtNLM"/>
    </source>
</evidence>
<sequence>MERTHEGRPQSTLTARARYAFGVLFAAVYLVALAPPIYIALSGQHAIVAMVPVSVWYMLLISAAPIAVTYGLWVTERRYGGMD</sequence>
<name>A0A1C6S6D9_9ACTN</name>
<proteinExistence type="predicted"/>
<evidence type="ECO:0000313" key="1">
    <source>
        <dbReference type="EMBL" id="SCL25053.1"/>
    </source>
</evidence>
<gene>
    <name evidence="1" type="ORF">GA0074694_4114</name>
</gene>
<dbReference type="AlphaFoldDB" id="A0A1C6S6D9"/>